<dbReference type="AlphaFoldDB" id="A0A0A9BBZ0"/>
<name>A0A0A9BBZ0_ARUDO</name>
<organism evidence="1">
    <name type="scientific">Arundo donax</name>
    <name type="common">Giant reed</name>
    <name type="synonym">Donax arundinaceus</name>
    <dbReference type="NCBI Taxonomy" id="35708"/>
    <lineage>
        <taxon>Eukaryota</taxon>
        <taxon>Viridiplantae</taxon>
        <taxon>Streptophyta</taxon>
        <taxon>Embryophyta</taxon>
        <taxon>Tracheophyta</taxon>
        <taxon>Spermatophyta</taxon>
        <taxon>Magnoliopsida</taxon>
        <taxon>Liliopsida</taxon>
        <taxon>Poales</taxon>
        <taxon>Poaceae</taxon>
        <taxon>PACMAD clade</taxon>
        <taxon>Arundinoideae</taxon>
        <taxon>Arundineae</taxon>
        <taxon>Arundo</taxon>
    </lineage>
</organism>
<dbReference type="EMBL" id="GBRH01241068">
    <property type="protein sequence ID" value="JAD56827.1"/>
    <property type="molecule type" value="Transcribed_RNA"/>
</dbReference>
<reference evidence="1" key="1">
    <citation type="submission" date="2014-09" db="EMBL/GenBank/DDBJ databases">
        <authorList>
            <person name="Magalhaes I.L.F."/>
            <person name="Oliveira U."/>
            <person name="Santos F.R."/>
            <person name="Vidigal T.H.D.A."/>
            <person name="Brescovit A.D."/>
            <person name="Santos A.J."/>
        </authorList>
    </citation>
    <scope>NUCLEOTIDE SEQUENCE</scope>
    <source>
        <tissue evidence="1">Shoot tissue taken approximately 20 cm above the soil surface</tissue>
    </source>
</reference>
<evidence type="ECO:0000313" key="1">
    <source>
        <dbReference type="EMBL" id="JAD56827.1"/>
    </source>
</evidence>
<sequence length="35" mass="4082">MLWFASLGKQESEDNCSNKKEVLSRKVKDTVIRIK</sequence>
<protein>
    <submittedName>
        <fullName evidence="1">Uncharacterized protein</fullName>
    </submittedName>
</protein>
<accession>A0A0A9BBZ0</accession>
<reference evidence="1" key="2">
    <citation type="journal article" date="2015" name="Data Brief">
        <title>Shoot transcriptome of the giant reed, Arundo donax.</title>
        <authorList>
            <person name="Barrero R.A."/>
            <person name="Guerrero F.D."/>
            <person name="Moolhuijzen P."/>
            <person name="Goolsby J.A."/>
            <person name="Tidwell J."/>
            <person name="Bellgard S.E."/>
            <person name="Bellgard M.I."/>
        </authorList>
    </citation>
    <scope>NUCLEOTIDE SEQUENCE</scope>
    <source>
        <tissue evidence="1">Shoot tissue taken approximately 20 cm above the soil surface</tissue>
    </source>
</reference>
<proteinExistence type="predicted"/>